<comment type="caution">
    <text evidence="2">The sequence shown here is derived from an EMBL/GenBank/DDBJ whole genome shotgun (WGS) entry which is preliminary data.</text>
</comment>
<evidence type="ECO:0000256" key="1">
    <source>
        <dbReference type="SAM" id="MobiDB-lite"/>
    </source>
</evidence>
<proteinExistence type="predicted"/>
<feature type="region of interest" description="Disordered" evidence="1">
    <location>
        <begin position="1"/>
        <end position="24"/>
    </location>
</feature>
<reference evidence="2" key="1">
    <citation type="submission" date="2021-10" db="EMBL/GenBank/DDBJ databases">
        <title>Melipona bicolor Genome sequencing and assembly.</title>
        <authorList>
            <person name="Araujo N.S."/>
            <person name="Arias M.C."/>
        </authorList>
    </citation>
    <scope>NUCLEOTIDE SEQUENCE</scope>
    <source>
        <strain evidence="2">USP_2M_L1-L4_2017</strain>
        <tissue evidence="2">Whole body</tissue>
    </source>
</reference>
<accession>A0AA40KXJ0</accession>
<evidence type="ECO:0000313" key="2">
    <source>
        <dbReference type="EMBL" id="KAK1136578.1"/>
    </source>
</evidence>
<dbReference type="AlphaFoldDB" id="A0AA40KXJ0"/>
<evidence type="ECO:0000313" key="3">
    <source>
        <dbReference type="Proteomes" id="UP001177670"/>
    </source>
</evidence>
<dbReference type="Proteomes" id="UP001177670">
    <property type="component" value="Unassembled WGS sequence"/>
</dbReference>
<feature type="region of interest" description="Disordered" evidence="1">
    <location>
        <begin position="79"/>
        <end position="103"/>
    </location>
</feature>
<dbReference type="EMBL" id="JAHYIQ010000001">
    <property type="protein sequence ID" value="KAK1136578.1"/>
    <property type="molecule type" value="Genomic_DNA"/>
</dbReference>
<protein>
    <submittedName>
        <fullName evidence="2">Uncharacterized protein</fullName>
    </submittedName>
</protein>
<name>A0AA40KXJ0_9HYME</name>
<gene>
    <name evidence="2" type="ORF">K0M31_001124</name>
</gene>
<organism evidence="2 3">
    <name type="scientific">Melipona bicolor</name>
    <dbReference type="NCBI Taxonomy" id="60889"/>
    <lineage>
        <taxon>Eukaryota</taxon>
        <taxon>Metazoa</taxon>
        <taxon>Ecdysozoa</taxon>
        <taxon>Arthropoda</taxon>
        <taxon>Hexapoda</taxon>
        <taxon>Insecta</taxon>
        <taxon>Pterygota</taxon>
        <taxon>Neoptera</taxon>
        <taxon>Endopterygota</taxon>
        <taxon>Hymenoptera</taxon>
        <taxon>Apocrita</taxon>
        <taxon>Aculeata</taxon>
        <taxon>Apoidea</taxon>
        <taxon>Anthophila</taxon>
        <taxon>Apidae</taxon>
        <taxon>Melipona</taxon>
    </lineage>
</organism>
<keyword evidence="3" id="KW-1185">Reference proteome</keyword>
<sequence length="103" mass="11932">MVEQTRGRQTAHRATTKQTAREGECRPRVDANEMCFLRLTWEADWRMSLGVVRVMGMPWGCGALPAKAEDRRCDQACHAQDQKNERHREPDRLHAQDRRCLGV</sequence>